<protein>
    <submittedName>
        <fullName evidence="1">Uncharacterized protein</fullName>
    </submittedName>
</protein>
<reference evidence="1" key="1">
    <citation type="submission" date="2014-11" db="EMBL/GenBank/DDBJ databases">
        <authorList>
            <person name="Amaro Gonzalez C."/>
        </authorList>
    </citation>
    <scope>NUCLEOTIDE SEQUENCE</scope>
</reference>
<sequence length="54" mass="6351">MIHTIVSSPLPLCPVHRGSICYYGRLCTLIPLIFRLYTTRHMNQSTLWDYVRRG</sequence>
<accession>A0A0E9TB07</accession>
<reference evidence="1" key="2">
    <citation type="journal article" date="2015" name="Fish Shellfish Immunol.">
        <title>Early steps in the European eel (Anguilla anguilla)-Vibrio vulnificus interaction in the gills: Role of the RtxA13 toxin.</title>
        <authorList>
            <person name="Callol A."/>
            <person name="Pajuelo D."/>
            <person name="Ebbesson L."/>
            <person name="Teles M."/>
            <person name="MacKenzie S."/>
            <person name="Amaro C."/>
        </authorList>
    </citation>
    <scope>NUCLEOTIDE SEQUENCE</scope>
</reference>
<proteinExistence type="predicted"/>
<organism evidence="1">
    <name type="scientific">Anguilla anguilla</name>
    <name type="common">European freshwater eel</name>
    <name type="synonym">Muraena anguilla</name>
    <dbReference type="NCBI Taxonomy" id="7936"/>
    <lineage>
        <taxon>Eukaryota</taxon>
        <taxon>Metazoa</taxon>
        <taxon>Chordata</taxon>
        <taxon>Craniata</taxon>
        <taxon>Vertebrata</taxon>
        <taxon>Euteleostomi</taxon>
        <taxon>Actinopterygii</taxon>
        <taxon>Neopterygii</taxon>
        <taxon>Teleostei</taxon>
        <taxon>Anguilliformes</taxon>
        <taxon>Anguillidae</taxon>
        <taxon>Anguilla</taxon>
    </lineage>
</organism>
<name>A0A0E9TB07_ANGAN</name>
<dbReference type="AlphaFoldDB" id="A0A0E9TB07"/>
<evidence type="ECO:0000313" key="1">
    <source>
        <dbReference type="EMBL" id="JAH50095.1"/>
    </source>
</evidence>
<dbReference type="EMBL" id="GBXM01058482">
    <property type="protein sequence ID" value="JAH50095.1"/>
    <property type="molecule type" value="Transcribed_RNA"/>
</dbReference>